<feature type="transmembrane region" description="Helical" evidence="2">
    <location>
        <begin position="5"/>
        <end position="25"/>
    </location>
</feature>
<organism evidence="3 4">
    <name type="scientific">Daphnia pulex</name>
    <name type="common">Water flea</name>
    <dbReference type="NCBI Taxonomy" id="6669"/>
    <lineage>
        <taxon>Eukaryota</taxon>
        <taxon>Metazoa</taxon>
        <taxon>Ecdysozoa</taxon>
        <taxon>Arthropoda</taxon>
        <taxon>Crustacea</taxon>
        <taxon>Branchiopoda</taxon>
        <taxon>Diplostraca</taxon>
        <taxon>Cladocera</taxon>
        <taxon>Anomopoda</taxon>
        <taxon>Daphniidae</taxon>
        <taxon>Daphnia</taxon>
    </lineage>
</organism>
<accession>E9HVZ9</accession>
<evidence type="ECO:0000313" key="4">
    <source>
        <dbReference type="Proteomes" id="UP000000305"/>
    </source>
</evidence>
<dbReference type="HOGENOM" id="CLU_1929690_0_0_1"/>
<keyword evidence="2" id="KW-0472">Membrane</keyword>
<feature type="compositionally biased region" description="Low complexity" evidence="1">
    <location>
        <begin position="95"/>
        <end position="114"/>
    </location>
</feature>
<evidence type="ECO:0000313" key="3">
    <source>
        <dbReference type="EMBL" id="EFX64075.1"/>
    </source>
</evidence>
<dbReference type="EMBL" id="GL732885">
    <property type="protein sequence ID" value="EFX64075.1"/>
    <property type="molecule type" value="Genomic_DNA"/>
</dbReference>
<dbReference type="KEGG" id="dpx:DAPPUDRAFT_267108"/>
<keyword evidence="2" id="KW-1133">Transmembrane helix</keyword>
<reference evidence="3 4" key="1">
    <citation type="journal article" date="2011" name="Science">
        <title>The ecoresponsive genome of Daphnia pulex.</title>
        <authorList>
            <person name="Colbourne J.K."/>
            <person name="Pfrender M.E."/>
            <person name="Gilbert D."/>
            <person name="Thomas W.K."/>
            <person name="Tucker A."/>
            <person name="Oakley T.H."/>
            <person name="Tokishita S."/>
            <person name="Aerts A."/>
            <person name="Arnold G.J."/>
            <person name="Basu M.K."/>
            <person name="Bauer D.J."/>
            <person name="Caceres C.E."/>
            <person name="Carmel L."/>
            <person name="Casola C."/>
            <person name="Choi J.H."/>
            <person name="Detter J.C."/>
            <person name="Dong Q."/>
            <person name="Dusheyko S."/>
            <person name="Eads B.D."/>
            <person name="Frohlich T."/>
            <person name="Geiler-Samerotte K.A."/>
            <person name="Gerlach D."/>
            <person name="Hatcher P."/>
            <person name="Jogdeo S."/>
            <person name="Krijgsveld J."/>
            <person name="Kriventseva E.V."/>
            <person name="Kultz D."/>
            <person name="Laforsch C."/>
            <person name="Lindquist E."/>
            <person name="Lopez J."/>
            <person name="Manak J.R."/>
            <person name="Muller J."/>
            <person name="Pangilinan J."/>
            <person name="Patwardhan R.P."/>
            <person name="Pitluck S."/>
            <person name="Pritham E.J."/>
            <person name="Rechtsteiner A."/>
            <person name="Rho M."/>
            <person name="Rogozin I.B."/>
            <person name="Sakarya O."/>
            <person name="Salamov A."/>
            <person name="Schaack S."/>
            <person name="Shapiro H."/>
            <person name="Shiga Y."/>
            <person name="Skalitzky C."/>
            <person name="Smith Z."/>
            <person name="Souvorov A."/>
            <person name="Sung W."/>
            <person name="Tang Z."/>
            <person name="Tsuchiya D."/>
            <person name="Tu H."/>
            <person name="Vos H."/>
            <person name="Wang M."/>
            <person name="Wolf Y.I."/>
            <person name="Yamagata H."/>
            <person name="Yamada T."/>
            <person name="Ye Y."/>
            <person name="Shaw J.R."/>
            <person name="Andrews J."/>
            <person name="Crease T.J."/>
            <person name="Tang H."/>
            <person name="Lucas S.M."/>
            <person name="Robertson H.M."/>
            <person name="Bork P."/>
            <person name="Koonin E.V."/>
            <person name="Zdobnov E.M."/>
            <person name="Grigoriev I.V."/>
            <person name="Lynch M."/>
            <person name="Boore J.L."/>
        </authorList>
    </citation>
    <scope>NUCLEOTIDE SEQUENCE [LARGE SCALE GENOMIC DNA]</scope>
</reference>
<dbReference type="Gene3D" id="1.20.1070.10">
    <property type="entry name" value="Rhodopsin 7-helix transmembrane proteins"/>
    <property type="match status" value="1"/>
</dbReference>
<dbReference type="OrthoDB" id="6082634at2759"/>
<feature type="region of interest" description="Disordered" evidence="1">
    <location>
        <begin position="87"/>
        <end position="131"/>
    </location>
</feature>
<evidence type="ECO:0000256" key="1">
    <source>
        <dbReference type="SAM" id="MobiDB-lite"/>
    </source>
</evidence>
<name>E9HVZ9_DAPPU</name>
<keyword evidence="4" id="KW-1185">Reference proteome</keyword>
<dbReference type="AlphaFoldDB" id="E9HVZ9"/>
<feature type="transmembrane region" description="Helical" evidence="2">
    <location>
        <begin position="37"/>
        <end position="60"/>
    </location>
</feature>
<proteinExistence type="predicted"/>
<keyword evidence="2" id="KW-0812">Transmembrane</keyword>
<gene>
    <name evidence="3" type="ORF">DAPPUDRAFT_267108</name>
</gene>
<dbReference type="Proteomes" id="UP000000305">
    <property type="component" value="Unassembled WGS sequence"/>
</dbReference>
<evidence type="ECO:0000256" key="2">
    <source>
        <dbReference type="SAM" id="Phobius"/>
    </source>
</evidence>
<sequence>MALKLFFITGIPWIFEFAAWLPFYLTDNSFLRTNAIYFFEISNLLNSLRGVIIFIIFIVLNRDVRRFLWPRLKRIFIREDSNIVRSNRSNIEDPSSFSTQSTSGMTSSTSNSFSKSEERDHSNSPSQTKSS</sequence>
<dbReference type="InParanoid" id="E9HVZ9"/>
<evidence type="ECO:0008006" key="5">
    <source>
        <dbReference type="Google" id="ProtNLM"/>
    </source>
</evidence>
<protein>
    <recommendedName>
        <fullName evidence="5">G-protein coupled receptors family 1 profile domain-containing protein</fullName>
    </recommendedName>
</protein>